<comment type="catalytic activity">
    <reaction evidence="1">
        <text>[protein]-peptidylproline (omega=180) = [protein]-peptidylproline (omega=0)</text>
        <dbReference type="Rhea" id="RHEA:16237"/>
        <dbReference type="Rhea" id="RHEA-COMP:10747"/>
        <dbReference type="Rhea" id="RHEA-COMP:10748"/>
        <dbReference type="ChEBI" id="CHEBI:83833"/>
        <dbReference type="ChEBI" id="CHEBI:83834"/>
        <dbReference type="EC" id="5.2.1.8"/>
    </reaction>
</comment>
<dbReference type="AlphaFoldDB" id="A0A3D9IPZ6"/>
<dbReference type="GO" id="GO:0003755">
    <property type="term" value="F:peptidyl-prolyl cis-trans isomerase activity"/>
    <property type="evidence" value="ECO:0007669"/>
    <property type="project" value="UniProtKB-KW"/>
</dbReference>
<dbReference type="EC" id="5.2.1.8" evidence="2"/>
<dbReference type="SUPFAM" id="SSF109998">
    <property type="entry name" value="Triger factor/SurA peptide-binding domain-like"/>
    <property type="match status" value="1"/>
</dbReference>
<evidence type="ECO:0000256" key="3">
    <source>
        <dbReference type="ARBA" id="ARBA00022729"/>
    </source>
</evidence>
<comment type="caution">
    <text evidence="6">The sequence shown here is derived from an EMBL/GenBank/DDBJ whole genome shotgun (WGS) entry which is preliminary data.</text>
</comment>
<dbReference type="InterPro" id="IPR050245">
    <property type="entry name" value="PrsA_foldase"/>
</dbReference>
<dbReference type="PANTHER" id="PTHR47245:SF1">
    <property type="entry name" value="FOLDASE PROTEIN PRSA"/>
    <property type="match status" value="1"/>
</dbReference>
<name>A0A3D9IPZ6_9BACL</name>
<evidence type="ECO:0000313" key="7">
    <source>
        <dbReference type="Proteomes" id="UP000256869"/>
    </source>
</evidence>
<dbReference type="RefSeq" id="WP_115991975.1">
    <property type="nucleotide sequence ID" value="NZ_QRDY01000003.1"/>
</dbReference>
<evidence type="ECO:0000256" key="5">
    <source>
        <dbReference type="ARBA" id="ARBA00023235"/>
    </source>
</evidence>
<accession>A0A3D9IPZ6</accession>
<sequence>MKLKGMVALILTLFSIVLLSIYYVSARPHPERTPVADVNGSPITARELENELMRQRAGVIDYFRQTYGAEYGKDFWETDYNGETPGSVARNWALQSLVRTRLELELAQSYGLIRGTSYEDLLLEMDKENKRRRAAVQANEPVYGPVKFDESFFLNYFLSHLRIELKEKLSEKEVKMTDEDLQKHYEQIKDTMFTLEGKVSFEKTAVSYRGEGKGTSAERKLTAKKLAESLRTLVDQGMEVTEAVQSARLQAGNDTVTIRNTDDELTGDKAGAYYRSQPQLYSILSGSLKAGQISAVFDEELLGEYVFIKVKAIEADGYQSFEENKHNVRSSFMDIAYESYLDKLYDKATIEIYEERIDRLKLLSNL</sequence>
<keyword evidence="7" id="KW-1185">Reference proteome</keyword>
<reference evidence="6 7" key="1">
    <citation type="submission" date="2018-07" db="EMBL/GenBank/DDBJ databases">
        <title>Genomic Encyclopedia of Type Strains, Phase III (KMG-III): the genomes of soil and plant-associated and newly described type strains.</title>
        <authorList>
            <person name="Whitman W."/>
        </authorList>
    </citation>
    <scope>NUCLEOTIDE SEQUENCE [LARGE SCALE GENOMIC DNA]</scope>
    <source>
        <strain evidence="6 7">CECT 8236</strain>
    </source>
</reference>
<gene>
    <name evidence="6" type="ORF">DFP95_103103</name>
</gene>
<keyword evidence="4" id="KW-0697">Rotamase</keyword>
<evidence type="ECO:0000256" key="1">
    <source>
        <dbReference type="ARBA" id="ARBA00000971"/>
    </source>
</evidence>
<evidence type="ECO:0000256" key="2">
    <source>
        <dbReference type="ARBA" id="ARBA00013194"/>
    </source>
</evidence>
<dbReference type="Proteomes" id="UP000256869">
    <property type="component" value="Unassembled WGS sequence"/>
</dbReference>
<dbReference type="OrthoDB" id="4229635at2"/>
<dbReference type="InterPro" id="IPR027304">
    <property type="entry name" value="Trigger_fact/SurA_dom_sf"/>
</dbReference>
<dbReference type="PANTHER" id="PTHR47245">
    <property type="entry name" value="PEPTIDYLPROLYL ISOMERASE"/>
    <property type="match status" value="1"/>
</dbReference>
<dbReference type="EMBL" id="QRDY01000003">
    <property type="protein sequence ID" value="RED63863.1"/>
    <property type="molecule type" value="Genomic_DNA"/>
</dbReference>
<protein>
    <recommendedName>
        <fullName evidence="2">peptidylprolyl isomerase</fullName>
        <ecNumber evidence="2">5.2.1.8</ecNumber>
    </recommendedName>
</protein>
<proteinExistence type="predicted"/>
<evidence type="ECO:0000313" key="6">
    <source>
        <dbReference type="EMBL" id="RED63863.1"/>
    </source>
</evidence>
<keyword evidence="5" id="KW-0413">Isomerase</keyword>
<keyword evidence="3" id="KW-0732">Signal</keyword>
<organism evidence="6 7">
    <name type="scientific">Cohnella lupini</name>
    <dbReference type="NCBI Taxonomy" id="1294267"/>
    <lineage>
        <taxon>Bacteria</taxon>
        <taxon>Bacillati</taxon>
        <taxon>Bacillota</taxon>
        <taxon>Bacilli</taxon>
        <taxon>Bacillales</taxon>
        <taxon>Paenibacillaceae</taxon>
        <taxon>Cohnella</taxon>
    </lineage>
</organism>
<evidence type="ECO:0000256" key="4">
    <source>
        <dbReference type="ARBA" id="ARBA00023110"/>
    </source>
</evidence>